<comment type="caution">
    <text evidence="1">The sequence shown here is derived from an EMBL/GenBank/DDBJ whole genome shotgun (WGS) entry which is preliminary data.</text>
</comment>
<dbReference type="Proteomes" id="UP001152795">
    <property type="component" value="Unassembled WGS sequence"/>
</dbReference>
<organism evidence="1 2">
    <name type="scientific">Paramuricea clavata</name>
    <name type="common">Red gorgonian</name>
    <name type="synonym">Violescent sea-whip</name>
    <dbReference type="NCBI Taxonomy" id="317549"/>
    <lineage>
        <taxon>Eukaryota</taxon>
        <taxon>Metazoa</taxon>
        <taxon>Cnidaria</taxon>
        <taxon>Anthozoa</taxon>
        <taxon>Octocorallia</taxon>
        <taxon>Malacalcyonacea</taxon>
        <taxon>Plexauridae</taxon>
        <taxon>Paramuricea</taxon>
    </lineage>
</organism>
<dbReference type="AlphaFoldDB" id="A0A6S7J4S1"/>
<dbReference type="CDD" id="cd01650">
    <property type="entry name" value="RT_nLTR_like"/>
    <property type="match status" value="1"/>
</dbReference>
<dbReference type="PROSITE" id="PS50878">
    <property type="entry name" value="RT_POL"/>
    <property type="match status" value="1"/>
</dbReference>
<dbReference type="SUPFAM" id="SSF56672">
    <property type="entry name" value="DNA/RNA polymerases"/>
    <property type="match status" value="1"/>
</dbReference>
<evidence type="ECO:0000313" key="2">
    <source>
        <dbReference type="Proteomes" id="UP001152795"/>
    </source>
</evidence>
<evidence type="ECO:0000313" key="1">
    <source>
        <dbReference type="EMBL" id="CAB4026906.1"/>
    </source>
</evidence>
<protein>
    <submittedName>
        <fullName evidence="1">Uncharacterized protein</fullName>
    </submittedName>
</protein>
<dbReference type="PANTHER" id="PTHR19446">
    <property type="entry name" value="REVERSE TRANSCRIPTASES"/>
    <property type="match status" value="1"/>
</dbReference>
<dbReference type="InterPro" id="IPR043502">
    <property type="entry name" value="DNA/RNA_pol_sf"/>
</dbReference>
<name>A0A6S7J4S1_PARCT</name>
<dbReference type="InterPro" id="IPR000477">
    <property type="entry name" value="RT_dom"/>
</dbReference>
<gene>
    <name evidence="1" type="ORF">PACLA_8A064221</name>
</gene>
<dbReference type="EMBL" id="CACRXK020014479">
    <property type="protein sequence ID" value="CAB4026906.1"/>
    <property type="molecule type" value="Genomic_DNA"/>
</dbReference>
<sequence>MWRAIKEVLPSKKGSAIFSVFEKGRLHTDKQSVAKIMNDYFVSIGKTLSKAFGRNAPVTPVINSLSTNFHLNNVSVEFVKDTLRSLKRNKAVGLDKLSARLLRDASDVISPVLTELVNKSFTDGVFPKIWKSAKVSALFKGGDKSQKDNYRPISILPTVSKIIEKATHVQLCSYLEENKLLSHSQFGFRHGRSTSTALSDFTDQILENMDGGKVTGAVFLDLRKAFDTVDHTTTVGVSGKSLAWFNSYLSGRSQQTMCGDATSSAANITLGVPQGSILGPLLFLVYINGVQSVLKHSKMTIFADDLAFYCPESSAADLQSKLNLDLKAISVWLRDNKLTLNVEKSKFMIIDLSSRRKLQRCVFMFDLIHDSERNNVIVRGTDIHNYNTRMKDTIRKERVATKWGEMDSINSALNDWNILPVDLRSIRTRRSFKTAVLNELKTKSYA</sequence>
<keyword evidence="2" id="KW-1185">Reference proteome</keyword>
<dbReference type="OrthoDB" id="5985125at2759"/>
<proteinExistence type="predicted"/>
<reference evidence="1" key="1">
    <citation type="submission" date="2020-04" db="EMBL/GenBank/DDBJ databases">
        <authorList>
            <person name="Alioto T."/>
            <person name="Alioto T."/>
            <person name="Gomez Garrido J."/>
        </authorList>
    </citation>
    <scope>NUCLEOTIDE SEQUENCE</scope>
    <source>
        <strain evidence="1">A484AB</strain>
    </source>
</reference>
<dbReference type="Pfam" id="PF00078">
    <property type="entry name" value="RVT_1"/>
    <property type="match status" value="1"/>
</dbReference>
<accession>A0A6S7J4S1</accession>